<accession>A0A814GJH9</accession>
<evidence type="ECO:0000313" key="3">
    <source>
        <dbReference type="EMBL" id="CAF0997224.1"/>
    </source>
</evidence>
<feature type="domain" description="SWIM-type" evidence="2">
    <location>
        <begin position="374"/>
        <end position="411"/>
    </location>
</feature>
<gene>
    <name evidence="3" type="ORF">OXX778_LOCUS16220</name>
</gene>
<evidence type="ECO:0000256" key="1">
    <source>
        <dbReference type="PROSITE-ProRule" id="PRU00325"/>
    </source>
</evidence>
<dbReference type="GO" id="GO:0008270">
    <property type="term" value="F:zinc ion binding"/>
    <property type="evidence" value="ECO:0007669"/>
    <property type="project" value="UniProtKB-KW"/>
</dbReference>
<name>A0A814GJH9_9BILA</name>
<evidence type="ECO:0000313" key="4">
    <source>
        <dbReference type="Proteomes" id="UP000663879"/>
    </source>
</evidence>
<organism evidence="3 4">
    <name type="scientific">Brachionus calyciflorus</name>
    <dbReference type="NCBI Taxonomy" id="104777"/>
    <lineage>
        <taxon>Eukaryota</taxon>
        <taxon>Metazoa</taxon>
        <taxon>Spiralia</taxon>
        <taxon>Gnathifera</taxon>
        <taxon>Rotifera</taxon>
        <taxon>Eurotatoria</taxon>
        <taxon>Monogononta</taxon>
        <taxon>Pseudotrocha</taxon>
        <taxon>Ploima</taxon>
        <taxon>Brachionidae</taxon>
        <taxon>Brachionus</taxon>
    </lineage>
</organism>
<dbReference type="PROSITE" id="PS50966">
    <property type="entry name" value="ZF_SWIM"/>
    <property type="match status" value="1"/>
</dbReference>
<dbReference type="InterPro" id="IPR018289">
    <property type="entry name" value="MULE_transposase_dom"/>
</dbReference>
<feature type="non-terminal residue" evidence="3">
    <location>
        <position position="1"/>
    </location>
</feature>
<dbReference type="Pfam" id="PF10551">
    <property type="entry name" value="MULE"/>
    <property type="match status" value="1"/>
</dbReference>
<reference evidence="3" key="1">
    <citation type="submission" date="2021-02" db="EMBL/GenBank/DDBJ databases">
        <authorList>
            <person name="Nowell W R."/>
        </authorList>
    </citation>
    <scope>NUCLEOTIDE SEQUENCE</scope>
    <source>
        <strain evidence="3">Ploen Becks lab</strain>
    </source>
</reference>
<keyword evidence="1" id="KW-0863">Zinc-finger</keyword>
<keyword evidence="1" id="KW-0862">Zinc</keyword>
<keyword evidence="1" id="KW-0479">Metal-binding</keyword>
<dbReference type="InterPro" id="IPR007527">
    <property type="entry name" value="Znf_SWIM"/>
</dbReference>
<dbReference type="PANTHER" id="PTHR33977:SF1">
    <property type="entry name" value="ZINC ION BINDING PROTEIN"/>
    <property type="match status" value="1"/>
</dbReference>
<dbReference type="PANTHER" id="PTHR33977">
    <property type="entry name" value="ZINC ION BINDING PROTEIN"/>
    <property type="match status" value="1"/>
</dbReference>
<dbReference type="Proteomes" id="UP000663879">
    <property type="component" value="Unassembled WGS sequence"/>
</dbReference>
<sequence>ISHILDEDKDIIPTCILDRLINVYNFPHILIPSLKQIQNYVSNLRNRRISQNSISSVLGIVKEHLYDEDLDENEPFFFNLKYDKDGKIVINNGSDTKHLQLMITTKNLLSRIDSNLNGCYHIDGTYKLVKNGFPLIVLTRTDAVHRVHPIAFCLTSHEQEIDFTNFYEGLVQLSDDLDIEFDPEYIVQDAWDASYNAATNLFDNVSILMCYFHVMKNCKDIYRQYPRPKQKIIKNYIRKLHMSTSGSDLTRNLANFKDYAVNHDECKSLYYYLKRSWLKGRFRYWQIYNKPAGLDSTNSPIESFNRSIKRTFTLNKCLSVHNFVNTMVRMARYYSVKQDLFATKAVPDSKTKKLVSCYAKGNFFKRIDKEHWKFSKDVEHTINLKEETCSCCHHLKYGICCHLLALKKLKSCDEFVKKPKRGGQKKAKGALTRI</sequence>
<evidence type="ECO:0000259" key="2">
    <source>
        <dbReference type="PROSITE" id="PS50966"/>
    </source>
</evidence>
<proteinExistence type="predicted"/>
<keyword evidence="4" id="KW-1185">Reference proteome</keyword>
<dbReference type="AlphaFoldDB" id="A0A814GJH9"/>
<protein>
    <recommendedName>
        <fullName evidence="2">SWIM-type domain-containing protein</fullName>
    </recommendedName>
</protein>
<dbReference type="OrthoDB" id="1902038at2759"/>
<dbReference type="EMBL" id="CAJNOC010003773">
    <property type="protein sequence ID" value="CAF0997224.1"/>
    <property type="molecule type" value="Genomic_DNA"/>
</dbReference>
<comment type="caution">
    <text evidence="3">The sequence shown here is derived from an EMBL/GenBank/DDBJ whole genome shotgun (WGS) entry which is preliminary data.</text>
</comment>